<dbReference type="EMBL" id="JANQDX010000006">
    <property type="protein sequence ID" value="KAL0922819.1"/>
    <property type="molecule type" value="Genomic_DNA"/>
</dbReference>
<evidence type="ECO:0000313" key="2">
    <source>
        <dbReference type="EMBL" id="KAL0922819.1"/>
    </source>
</evidence>
<feature type="region of interest" description="Disordered" evidence="1">
    <location>
        <begin position="1"/>
        <end position="52"/>
    </location>
</feature>
<proteinExistence type="predicted"/>
<evidence type="ECO:0000313" key="3">
    <source>
        <dbReference type="Proteomes" id="UP001552299"/>
    </source>
</evidence>
<comment type="caution">
    <text evidence="2">The sequence shown here is derived from an EMBL/GenBank/DDBJ whole genome shotgun (WGS) entry which is preliminary data.</text>
</comment>
<reference evidence="2 3" key="1">
    <citation type="journal article" date="2024" name="Plant Biotechnol. J.">
        <title>Dendrobium thyrsiflorum genome and its molecular insights into genes involved in important horticultural traits.</title>
        <authorList>
            <person name="Chen B."/>
            <person name="Wang J.Y."/>
            <person name="Zheng P.J."/>
            <person name="Li K.L."/>
            <person name="Liang Y.M."/>
            <person name="Chen X.F."/>
            <person name="Zhang C."/>
            <person name="Zhao X."/>
            <person name="He X."/>
            <person name="Zhang G.Q."/>
            <person name="Liu Z.J."/>
            <person name="Xu Q."/>
        </authorList>
    </citation>
    <scope>NUCLEOTIDE SEQUENCE [LARGE SCALE GENOMIC DNA]</scope>
    <source>
        <strain evidence="2">GZMU011</strain>
    </source>
</reference>
<feature type="compositionally biased region" description="Basic residues" evidence="1">
    <location>
        <begin position="41"/>
        <end position="52"/>
    </location>
</feature>
<sequence>MKSKSGNIQIPNSNRTPSVLMLNSNREEEEEGGELTSQEGKRKRKMSHRKKKKKVRLMLINAMRWTPLKHETRRALVQLPCATCSLMFTSQGLFGPCHMSFVTTSNGAIADESWDDQISSLSIVWYDPVRTNIFDTNNWMNNYIIKQIKVVSIQSIFPAKSVITPVMDSTSKSVLMLVYHLLKEKQPIVTQMCIRLSFSISNYHSFFLINDVWINSVLFSEILDAIVNTPFNLAKAISNGTLN</sequence>
<dbReference type="Proteomes" id="UP001552299">
    <property type="component" value="Unassembled WGS sequence"/>
</dbReference>
<protein>
    <submittedName>
        <fullName evidence="2">Uncharacterized protein</fullName>
    </submittedName>
</protein>
<feature type="compositionally biased region" description="Polar residues" evidence="1">
    <location>
        <begin position="1"/>
        <end position="24"/>
    </location>
</feature>
<keyword evidence="3" id="KW-1185">Reference proteome</keyword>
<accession>A0ABD0VC68</accession>
<gene>
    <name evidence="2" type="ORF">M5K25_006842</name>
</gene>
<organism evidence="2 3">
    <name type="scientific">Dendrobium thyrsiflorum</name>
    <name type="common">Pinecone-like raceme dendrobium</name>
    <name type="synonym">Orchid</name>
    <dbReference type="NCBI Taxonomy" id="117978"/>
    <lineage>
        <taxon>Eukaryota</taxon>
        <taxon>Viridiplantae</taxon>
        <taxon>Streptophyta</taxon>
        <taxon>Embryophyta</taxon>
        <taxon>Tracheophyta</taxon>
        <taxon>Spermatophyta</taxon>
        <taxon>Magnoliopsida</taxon>
        <taxon>Liliopsida</taxon>
        <taxon>Asparagales</taxon>
        <taxon>Orchidaceae</taxon>
        <taxon>Epidendroideae</taxon>
        <taxon>Malaxideae</taxon>
        <taxon>Dendrobiinae</taxon>
        <taxon>Dendrobium</taxon>
    </lineage>
</organism>
<name>A0ABD0VC68_DENTH</name>
<dbReference type="AlphaFoldDB" id="A0ABD0VC68"/>
<evidence type="ECO:0000256" key="1">
    <source>
        <dbReference type="SAM" id="MobiDB-lite"/>
    </source>
</evidence>